<dbReference type="PANTHER" id="PTHR45526:SF1">
    <property type="entry name" value="TRANSCRIPTIONAL REGULATORY PROTEIN DCUR-RELATED"/>
    <property type="match status" value="1"/>
</dbReference>
<dbReference type="EMBL" id="JAGFBF010000001">
    <property type="protein sequence ID" value="MBO2988599.1"/>
    <property type="molecule type" value="Genomic_DNA"/>
</dbReference>
<feature type="domain" description="Response regulatory" evidence="3">
    <location>
        <begin position="7"/>
        <end position="124"/>
    </location>
</feature>
<dbReference type="SUPFAM" id="SSF46785">
    <property type="entry name" value="Winged helix' DNA-binding domain"/>
    <property type="match status" value="1"/>
</dbReference>
<gene>
    <name evidence="4" type="ORF">J4H85_01105</name>
</gene>
<dbReference type="GO" id="GO:0003677">
    <property type="term" value="F:DNA binding"/>
    <property type="evidence" value="ECO:0007669"/>
    <property type="project" value="InterPro"/>
</dbReference>
<dbReference type="Gene3D" id="3.40.50.2300">
    <property type="match status" value="1"/>
</dbReference>
<accession>A0A939QJ10</accession>
<dbReference type="SUPFAM" id="SSF52172">
    <property type="entry name" value="CheY-like"/>
    <property type="match status" value="1"/>
</dbReference>
<dbReference type="InterPro" id="IPR051271">
    <property type="entry name" value="2C-system_Tx_regulators"/>
</dbReference>
<dbReference type="InterPro" id="IPR036388">
    <property type="entry name" value="WH-like_DNA-bd_sf"/>
</dbReference>
<dbReference type="GO" id="GO:0006355">
    <property type="term" value="P:regulation of DNA-templated transcription"/>
    <property type="evidence" value="ECO:0007669"/>
    <property type="project" value="InterPro"/>
</dbReference>
<keyword evidence="1" id="KW-0597">Phosphoprotein</keyword>
<feature type="region of interest" description="Disordered" evidence="2">
    <location>
        <begin position="157"/>
        <end position="181"/>
    </location>
</feature>
<proteinExistence type="predicted"/>
<dbReference type="SMART" id="SM00448">
    <property type="entry name" value="REC"/>
    <property type="match status" value="1"/>
</dbReference>
<organism evidence="4 5">
    <name type="scientific">Leucobacter tardus</name>
    <dbReference type="NCBI Taxonomy" id="501483"/>
    <lineage>
        <taxon>Bacteria</taxon>
        <taxon>Bacillati</taxon>
        <taxon>Actinomycetota</taxon>
        <taxon>Actinomycetes</taxon>
        <taxon>Micrococcales</taxon>
        <taxon>Microbacteriaceae</taxon>
        <taxon>Leucobacter</taxon>
    </lineage>
</organism>
<dbReference type="GO" id="GO:0000156">
    <property type="term" value="F:phosphorelay response regulator activity"/>
    <property type="evidence" value="ECO:0007669"/>
    <property type="project" value="TreeGrafter"/>
</dbReference>
<dbReference type="Gene3D" id="1.10.10.10">
    <property type="entry name" value="Winged helix-like DNA-binding domain superfamily/Winged helix DNA-binding domain"/>
    <property type="match status" value="1"/>
</dbReference>
<feature type="modified residue" description="4-aspartylphosphate" evidence="1">
    <location>
        <position position="58"/>
    </location>
</feature>
<evidence type="ECO:0000313" key="4">
    <source>
        <dbReference type="EMBL" id="MBO2988599.1"/>
    </source>
</evidence>
<reference evidence="4" key="1">
    <citation type="submission" date="2021-03" db="EMBL/GenBank/DDBJ databases">
        <title>Leucobacter chromiisoli sp. nov., isolated from chromium-containing soil of chemical plant.</title>
        <authorList>
            <person name="Xu Z."/>
        </authorList>
    </citation>
    <scope>NUCLEOTIDE SEQUENCE</scope>
    <source>
        <strain evidence="4">K 70/01</strain>
    </source>
</reference>
<dbReference type="AlphaFoldDB" id="A0A939QJ10"/>
<dbReference type="InterPro" id="IPR005471">
    <property type="entry name" value="Tscrpt_reg_IclR_N"/>
</dbReference>
<evidence type="ECO:0000256" key="1">
    <source>
        <dbReference type="PROSITE-ProRule" id="PRU00169"/>
    </source>
</evidence>
<dbReference type="PROSITE" id="PS50110">
    <property type="entry name" value="RESPONSE_REGULATORY"/>
    <property type="match status" value="1"/>
</dbReference>
<comment type="caution">
    <text evidence="4">The sequence shown here is derived from an EMBL/GenBank/DDBJ whole genome shotgun (WGS) entry which is preliminary data.</text>
</comment>
<evidence type="ECO:0000256" key="2">
    <source>
        <dbReference type="SAM" id="MobiDB-lite"/>
    </source>
</evidence>
<dbReference type="Pfam" id="PF00072">
    <property type="entry name" value="Response_reg"/>
    <property type="match status" value="1"/>
</dbReference>
<protein>
    <submittedName>
        <fullName evidence="4">Response regulator</fullName>
    </submittedName>
</protein>
<keyword evidence="5" id="KW-1185">Reference proteome</keyword>
<dbReference type="InterPro" id="IPR001789">
    <property type="entry name" value="Sig_transdc_resp-reg_receiver"/>
</dbReference>
<evidence type="ECO:0000313" key="5">
    <source>
        <dbReference type="Proteomes" id="UP000668403"/>
    </source>
</evidence>
<dbReference type="InterPro" id="IPR011006">
    <property type="entry name" value="CheY-like_superfamily"/>
</dbReference>
<name>A0A939QJ10_9MICO</name>
<evidence type="ECO:0000259" key="3">
    <source>
        <dbReference type="PROSITE" id="PS50110"/>
    </source>
</evidence>
<sequence length="262" mass="28029">MSAAPIRTLVVDDDAGARALHGRFVDEAPGFALVGTAGTGEDAVARVQRGGVDLVLLDMQMPGISGIEVLHRLHQDPGTAPAVLVISSARDQITVRQALSAQIVGYLVKPFTQEALAARLRSLREDWTRDAPAERDRLLGQGDIDRMLGVGRADPGTAPIPMHRSGTGTHDPAPTTSTSGIPVIAPKKGISEVTMRQVLSALDRTRPTSAHDLAERCQISRATARRYLDHLTRSGAISLSHRYGARGRPEVLYRLAVPPVDP</sequence>
<dbReference type="RefSeq" id="WP_208236071.1">
    <property type="nucleotide sequence ID" value="NZ_BAAAQU010000001.1"/>
</dbReference>
<dbReference type="PANTHER" id="PTHR45526">
    <property type="entry name" value="TRANSCRIPTIONAL REGULATORY PROTEIN DPIA"/>
    <property type="match status" value="1"/>
</dbReference>
<dbReference type="Pfam" id="PF09339">
    <property type="entry name" value="HTH_IclR"/>
    <property type="match status" value="1"/>
</dbReference>
<dbReference type="Proteomes" id="UP000668403">
    <property type="component" value="Unassembled WGS sequence"/>
</dbReference>
<dbReference type="InterPro" id="IPR036390">
    <property type="entry name" value="WH_DNA-bd_sf"/>
</dbReference>